<dbReference type="EMBL" id="CP009552">
    <property type="protein sequence ID" value="AIY89302.1"/>
    <property type="molecule type" value="Genomic_DNA"/>
</dbReference>
<gene>
    <name evidence="1" type="ORF">GACE_2265</name>
</gene>
<proteinExistence type="predicted"/>
<accession>A0A0A7GEH3</accession>
<dbReference type="HOGENOM" id="CLU_3302586_0_0_2"/>
<dbReference type="KEGG" id="gac:GACE_2265"/>
<evidence type="ECO:0000313" key="2">
    <source>
        <dbReference type="Proteomes" id="UP000030624"/>
    </source>
</evidence>
<sequence length="39" mass="4553">MRKALGKTRKGRSRKVYVLTPTGKRILELLEEIERKGLQ</sequence>
<evidence type="ECO:0000313" key="1">
    <source>
        <dbReference type="EMBL" id="AIY89302.1"/>
    </source>
</evidence>
<dbReference type="AlphaFoldDB" id="A0A0A7GEH3"/>
<name>A0A0A7GEH3_GEOAI</name>
<organism evidence="1 2">
    <name type="scientific">Geoglobus acetivorans</name>
    <dbReference type="NCBI Taxonomy" id="565033"/>
    <lineage>
        <taxon>Archaea</taxon>
        <taxon>Methanobacteriati</taxon>
        <taxon>Methanobacteriota</taxon>
        <taxon>Archaeoglobi</taxon>
        <taxon>Archaeoglobales</taxon>
        <taxon>Archaeoglobaceae</taxon>
        <taxon>Geoglobus</taxon>
    </lineage>
</organism>
<protein>
    <submittedName>
        <fullName evidence="1">Uncharacterized protein</fullName>
    </submittedName>
</protein>
<dbReference type="Proteomes" id="UP000030624">
    <property type="component" value="Chromosome"/>
</dbReference>
<reference evidence="1 2" key="1">
    <citation type="journal article" date="2015" name="Appl. Environ. Microbiol.">
        <title>The Geoglobus acetivorans genome: Fe(III) reduction, acetate utilization, autotrophic growth, and degradation of aromatic compounds in a hyperthermophilic archaeon.</title>
        <authorList>
            <person name="Mardanov A.V."/>
            <person name="Slododkina G.B."/>
            <person name="Slobodkin A.I."/>
            <person name="Beletsky A.V."/>
            <person name="Gavrilov S.N."/>
            <person name="Kublanov I.V."/>
            <person name="Bonch-Osmolovskaya E.A."/>
            <person name="Skryabin K.G."/>
            <person name="Ravin N.V."/>
        </authorList>
    </citation>
    <scope>NUCLEOTIDE SEQUENCE [LARGE SCALE GENOMIC DNA]</scope>
    <source>
        <strain evidence="1 2">SBH6</strain>
    </source>
</reference>